<feature type="chain" id="PRO_5041296339" evidence="1">
    <location>
        <begin position="22"/>
        <end position="134"/>
    </location>
</feature>
<keyword evidence="1" id="KW-0732">Signal</keyword>
<dbReference type="EMBL" id="JAPDNT010000002">
    <property type="protein sequence ID" value="MCW3473849.1"/>
    <property type="molecule type" value="Genomic_DNA"/>
</dbReference>
<protein>
    <submittedName>
        <fullName evidence="3">PRC-barrel domain-containing protein</fullName>
    </submittedName>
</protein>
<name>A0AA41YI11_9PROT</name>
<organism evidence="3 4">
    <name type="scientific">Limobrevibacterium gyesilva</name>
    <dbReference type="NCBI Taxonomy" id="2991712"/>
    <lineage>
        <taxon>Bacteria</taxon>
        <taxon>Pseudomonadati</taxon>
        <taxon>Pseudomonadota</taxon>
        <taxon>Alphaproteobacteria</taxon>
        <taxon>Acetobacterales</taxon>
        <taxon>Acetobacteraceae</taxon>
        <taxon>Limobrevibacterium</taxon>
    </lineage>
</organism>
<proteinExistence type="predicted"/>
<evidence type="ECO:0000313" key="4">
    <source>
        <dbReference type="Proteomes" id="UP001165679"/>
    </source>
</evidence>
<accession>A0AA41YI11</accession>
<evidence type="ECO:0000259" key="2">
    <source>
        <dbReference type="Pfam" id="PF05239"/>
    </source>
</evidence>
<feature type="domain" description="PRC-barrel" evidence="2">
    <location>
        <begin position="39"/>
        <end position="97"/>
    </location>
</feature>
<reference evidence="3" key="1">
    <citation type="submission" date="2022-09" db="EMBL/GenBank/DDBJ databases">
        <title>Rhodovastum sp. nov. RN2-1 isolated from soil in Seongnam, South Korea.</title>
        <authorList>
            <person name="Le N.T."/>
        </authorList>
    </citation>
    <scope>NUCLEOTIDE SEQUENCE</scope>
    <source>
        <strain evidence="3">RN2-1</strain>
    </source>
</reference>
<dbReference type="SUPFAM" id="SSF50346">
    <property type="entry name" value="PRC-barrel domain"/>
    <property type="match status" value="1"/>
</dbReference>
<comment type="caution">
    <text evidence="3">The sequence shown here is derived from an EMBL/GenBank/DDBJ whole genome shotgun (WGS) entry which is preliminary data.</text>
</comment>
<dbReference type="Proteomes" id="UP001165679">
    <property type="component" value="Unassembled WGS sequence"/>
</dbReference>
<reference evidence="3" key="2">
    <citation type="submission" date="2022-10" db="EMBL/GenBank/DDBJ databases">
        <authorList>
            <person name="Trinh H.N."/>
        </authorList>
    </citation>
    <scope>NUCLEOTIDE SEQUENCE</scope>
    <source>
        <strain evidence="3">RN2-1</strain>
    </source>
</reference>
<gene>
    <name evidence="3" type="ORF">OL599_04600</name>
</gene>
<dbReference type="AlphaFoldDB" id="A0AA41YI11"/>
<evidence type="ECO:0000313" key="3">
    <source>
        <dbReference type="EMBL" id="MCW3473849.1"/>
    </source>
</evidence>
<dbReference type="PANTHER" id="PTHR36505:SF1">
    <property type="entry name" value="BLR1072 PROTEIN"/>
    <property type="match status" value="1"/>
</dbReference>
<dbReference type="Pfam" id="PF05239">
    <property type="entry name" value="PRC"/>
    <property type="match status" value="1"/>
</dbReference>
<feature type="signal peptide" evidence="1">
    <location>
        <begin position="1"/>
        <end position="21"/>
    </location>
</feature>
<sequence>MHVPPVAVLLAVLLTVPLATAQPPPTVELQRIPAKEANTALGRRVVDPGGDEIGQLVDVLVDKRLRPVAAVIDFGGFMGVGTRRVAIDWARLRLVRDGGEPRFAVDLDDAVIAAAPEYRGGEEGVDTVIGPPHR</sequence>
<dbReference type="InterPro" id="IPR011033">
    <property type="entry name" value="PRC_barrel-like_sf"/>
</dbReference>
<dbReference type="RefSeq" id="WP_264712467.1">
    <property type="nucleotide sequence ID" value="NZ_JAPDNT010000002.1"/>
</dbReference>
<dbReference type="Gene3D" id="2.30.30.240">
    <property type="entry name" value="PRC-barrel domain"/>
    <property type="match status" value="1"/>
</dbReference>
<evidence type="ECO:0000256" key="1">
    <source>
        <dbReference type="SAM" id="SignalP"/>
    </source>
</evidence>
<dbReference type="PANTHER" id="PTHR36505">
    <property type="entry name" value="BLR1072 PROTEIN"/>
    <property type="match status" value="1"/>
</dbReference>
<dbReference type="InterPro" id="IPR027275">
    <property type="entry name" value="PRC-brl_dom"/>
</dbReference>
<keyword evidence="4" id="KW-1185">Reference proteome</keyword>